<accession>A0A1G9RI63</accession>
<sequence>MTGPDEAREQELREILQEVRALRQAIDDLRHSTDVGSRLPADYAVLVRSQPTLPPTYEVAVRTQPALPPDYAVLVRGSLPFRPPTYDVLVRRADSETGQGPVLDEPPGRP</sequence>
<gene>
    <name evidence="2" type="ORF">SAMN05660642_01939</name>
</gene>
<keyword evidence="3" id="KW-1185">Reference proteome</keyword>
<feature type="region of interest" description="Disordered" evidence="1">
    <location>
        <begin position="91"/>
        <end position="110"/>
    </location>
</feature>
<dbReference type="EMBL" id="FNHE01000004">
    <property type="protein sequence ID" value="SDM23012.1"/>
    <property type="molecule type" value="Genomic_DNA"/>
</dbReference>
<dbReference type="STRING" id="1137991.SAMN05660642_01939"/>
<evidence type="ECO:0000313" key="2">
    <source>
        <dbReference type="EMBL" id="SDM23012.1"/>
    </source>
</evidence>
<name>A0A1G9RI63_9ACTN</name>
<dbReference type="Proteomes" id="UP000198680">
    <property type="component" value="Unassembled WGS sequence"/>
</dbReference>
<dbReference type="AlphaFoldDB" id="A0A1G9RI63"/>
<reference evidence="3" key="1">
    <citation type="submission" date="2016-10" db="EMBL/GenBank/DDBJ databases">
        <authorList>
            <person name="Varghese N."/>
            <person name="Submissions S."/>
        </authorList>
    </citation>
    <scope>NUCLEOTIDE SEQUENCE [LARGE SCALE GENOMIC DNA]</scope>
    <source>
        <strain evidence="3">DSM 45419</strain>
    </source>
</reference>
<protein>
    <submittedName>
        <fullName evidence="2">Uncharacterized protein</fullName>
    </submittedName>
</protein>
<organism evidence="2 3">
    <name type="scientific">Geodermatophilus siccatus</name>
    <dbReference type="NCBI Taxonomy" id="1137991"/>
    <lineage>
        <taxon>Bacteria</taxon>
        <taxon>Bacillati</taxon>
        <taxon>Actinomycetota</taxon>
        <taxon>Actinomycetes</taxon>
        <taxon>Geodermatophilales</taxon>
        <taxon>Geodermatophilaceae</taxon>
        <taxon>Geodermatophilus</taxon>
    </lineage>
</organism>
<evidence type="ECO:0000313" key="3">
    <source>
        <dbReference type="Proteomes" id="UP000198680"/>
    </source>
</evidence>
<evidence type="ECO:0000256" key="1">
    <source>
        <dbReference type="SAM" id="MobiDB-lite"/>
    </source>
</evidence>
<proteinExistence type="predicted"/>